<accession>A0A6G1C8J1</accession>
<protein>
    <recommendedName>
        <fullName evidence="6">Disease resistance N-terminal domain-containing protein</fullName>
    </recommendedName>
</protein>
<dbReference type="PANTHER" id="PTHR19338:SF75">
    <property type="entry name" value="OS08G0170100 PROTEIN"/>
    <property type="match status" value="1"/>
</dbReference>
<evidence type="ECO:0000259" key="6">
    <source>
        <dbReference type="Pfam" id="PF18052"/>
    </source>
</evidence>
<dbReference type="AlphaFoldDB" id="A0A6G1C8J1"/>
<name>A0A6G1C8J1_9ORYZ</name>
<keyword evidence="4" id="KW-0547">Nucleotide-binding</keyword>
<dbReference type="Gene3D" id="1.20.5.4130">
    <property type="match status" value="1"/>
</dbReference>
<dbReference type="InterPro" id="IPR038005">
    <property type="entry name" value="RX-like_CC"/>
</dbReference>
<dbReference type="EMBL" id="SPHZ02000010">
    <property type="protein sequence ID" value="KAF0896985.1"/>
    <property type="molecule type" value="Genomic_DNA"/>
</dbReference>
<dbReference type="PANTHER" id="PTHR19338">
    <property type="entry name" value="TRANSLOCASE OF INNER MITOCHONDRIAL MEMBRANE 13 HOMOLOG"/>
    <property type="match status" value="1"/>
</dbReference>
<evidence type="ECO:0000256" key="1">
    <source>
        <dbReference type="ARBA" id="ARBA00008894"/>
    </source>
</evidence>
<dbReference type="CDD" id="cd14798">
    <property type="entry name" value="RX-CC_like"/>
    <property type="match status" value="1"/>
</dbReference>
<gene>
    <name evidence="7" type="ORF">E2562_031291</name>
</gene>
<dbReference type="InterPro" id="IPR041118">
    <property type="entry name" value="Rx_N"/>
</dbReference>
<keyword evidence="8" id="KW-1185">Reference proteome</keyword>
<sequence length="201" mass="22688">MEVAMAVMGSLLPRLAELLREEYELHEGIKEQVRRFSRELETMHAAVRLVVKLSLDEQVRLWARDVTKLSHDMEDVVDTFLLQRCGSGPYHADLEKLMLLIREMGDLFFGGRGQHHQISNAIHPELECVATNKKHGTGRNTTVGRPIHDQYRKAMSTKLVGIDGPRDELIRLLSVGDQSKLKIVSIFGFGGKLLSLLRGAH</sequence>
<evidence type="ECO:0000256" key="2">
    <source>
        <dbReference type="ARBA" id="ARBA00022614"/>
    </source>
</evidence>
<evidence type="ECO:0000313" key="8">
    <source>
        <dbReference type="Proteomes" id="UP000479710"/>
    </source>
</evidence>
<comment type="caution">
    <text evidence="7">The sequence shown here is derived from an EMBL/GenBank/DDBJ whole genome shotgun (WGS) entry which is preliminary data.</text>
</comment>
<proteinExistence type="inferred from homology"/>
<evidence type="ECO:0000256" key="5">
    <source>
        <dbReference type="ARBA" id="ARBA00022821"/>
    </source>
</evidence>
<evidence type="ECO:0000313" key="7">
    <source>
        <dbReference type="EMBL" id="KAF0896985.1"/>
    </source>
</evidence>
<dbReference type="GO" id="GO:0006952">
    <property type="term" value="P:defense response"/>
    <property type="evidence" value="ECO:0007669"/>
    <property type="project" value="UniProtKB-KW"/>
</dbReference>
<keyword evidence="3" id="KW-0677">Repeat</keyword>
<dbReference type="Pfam" id="PF18052">
    <property type="entry name" value="Rx_N"/>
    <property type="match status" value="1"/>
</dbReference>
<keyword evidence="2" id="KW-0433">Leucine-rich repeat</keyword>
<evidence type="ECO:0000256" key="4">
    <source>
        <dbReference type="ARBA" id="ARBA00022741"/>
    </source>
</evidence>
<reference evidence="7 8" key="1">
    <citation type="submission" date="2019-11" db="EMBL/GenBank/DDBJ databases">
        <title>Whole genome sequence of Oryza granulata.</title>
        <authorList>
            <person name="Li W."/>
        </authorList>
    </citation>
    <scope>NUCLEOTIDE SEQUENCE [LARGE SCALE GENOMIC DNA]</scope>
    <source>
        <strain evidence="8">cv. Menghai</strain>
        <tissue evidence="7">Leaf</tissue>
    </source>
</reference>
<evidence type="ECO:0000256" key="3">
    <source>
        <dbReference type="ARBA" id="ARBA00022737"/>
    </source>
</evidence>
<dbReference type="Proteomes" id="UP000479710">
    <property type="component" value="Unassembled WGS sequence"/>
</dbReference>
<organism evidence="7 8">
    <name type="scientific">Oryza meyeriana var. granulata</name>
    <dbReference type="NCBI Taxonomy" id="110450"/>
    <lineage>
        <taxon>Eukaryota</taxon>
        <taxon>Viridiplantae</taxon>
        <taxon>Streptophyta</taxon>
        <taxon>Embryophyta</taxon>
        <taxon>Tracheophyta</taxon>
        <taxon>Spermatophyta</taxon>
        <taxon>Magnoliopsida</taxon>
        <taxon>Liliopsida</taxon>
        <taxon>Poales</taxon>
        <taxon>Poaceae</taxon>
        <taxon>BOP clade</taxon>
        <taxon>Oryzoideae</taxon>
        <taxon>Oryzeae</taxon>
        <taxon>Oryzinae</taxon>
        <taxon>Oryza</taxon>
        <taxon>Oryza meyeriana</taxon>
    </lineage>
</organism>
<feature type="domain" description="Disease resistance N-terminal" evidence="6">
    <location>
        <begin position="7"/>
        <end position="84"/>
    </location>
</feature>
<keyword evidence="5" id="KW-0611">Plant defense</keyword>
<comment type="similarity">
    <text evidence="1">Belongs to the disease resistance NB-LRR family.</text>
</comment>
<dbReference type="GO" id="GO:0000166">
    <property type="term" value="F:nucleotide binding"/>
    <property type="evidence" value="ECO:0007669"/>
    <property type="project" value="UniProtKB-KW"/>
</dbReference>